<dbReference type="Pfam" id="PF13833">
    <property type="entry name" value="EF-hand_8"/>
    <property type="match status" value="1"/>
</dbReference>
<evidence type="ECO:0000313" key="6">
    <source>
        <dbReference type="Proteomes" id="UP001141552"/>
    </source>
</evidence>
<accession>A0A9Q0FQ32</accession>
<dbReference type="SUPFAM" id="SSF47473">
    <property type="entry name" value="EF-hand"/>
    <property type="match status" value="1"/>
</dbReference>
<keyword evidence="6" id="KW-1185">Reference proteome</keyword>
<feature type="domain" description="EF-hand" evidence="4">
    <location>
        <begin position="13"/>
        <end position="48"/>
    </location>
</feature>
<reference evidence="5" key="1">
    <citation type="submission" date="2022-02" db="EMBL/GenBank/DDBJ databases">
        <authorList>
            <person name="Henning P.M."/>
            <person name="McCubbin A.G."/>
            <person name="Shore J.S."/>
        </authorList>
    </citation>
    <scope>NUCLEOTIDE SEQUENCE</scope>
    <source>
        <strain evidence="5">F60SS</strain>
        <tissue evidence="5">Leaves</tissue>
    </source>
</reference>
<evidence type="ECO:0000313" key="5">
    <source>
        <dbReference type="EMBL" id="KAJ4834620.1"/>
    </source>
</evidence>
<evidence type="ECO:0000256" key="3">
    <source>
        <dbReference type="ARBA" id="ARBA00022837"/>
    </source>
</evidence>
<dbReference type="Proteomes" id="UP001141552">
    <property type="component" value="Unassembled WGS sequence"/>
</dbReference>
<dbReference type="PROSITE" id="PS50222">
    <property type="entry name" value="EF_HAND_2"/>
    <property type="match status" value="3"/>
</dbReference>
<dbReference type="Gene3D" id="1.10.238.10">
    <property type="entry name" value="EF-hand"/>
    <property type="match status" value="1"/>
</dbReference>
<keyword evidence="3" id="KW-0106">Calcium</keyword>
<dbReference type="PROSITE" id="PS00018">
    <property type="entry name" value="EF_HAND_1"/>
    <property type="match status" value="3"/>
</dbReference>
<organism evidence="5 6">
    <name type="scientific">Turnera subulata</name>
    <dbReference type="NCBI Taxonomy" id="218843"/>
    <lineage>
        <taxon>Eukaryota</taxon>
        <taxon>Viridiplantae</taxon>
        <taxon>Streptophyta</taxon>
        <taxon>Embryophyta</taxon>
        <taxon>Tracheophyta</taxon>
        <taxon>Spermatophyta</taxon>
        <taxon>Magnoliopsida</taxon>
        <taxon>eudicotyledons</taxon>
        <taxon>Gunneridae</taxon>
        <taxon>Pentapetalae</taxon>
        <taxon>rosids</taxon>
        <taxon>fabids</taxon>
        <taxon>Malpighiales</taxon>
        <taxon>Passifloraceae</taxon>
        <taxon>Turnera</taxon>
    </lineage>
</organism>
<protein>
    <recommendedName>
        <fullName evidence="4">EF-hand domain-containing protein</fullName>
    </recommendedName>
</protein>
<dbReference type="InterPro" id="IPR039647">
    <property type="entry name" value="EF_hand_pair_protein_CML-like"/>
</dbReference>
<keyword evidence="2" id="KW-0677">Repeat</keyword>
<sequence length="156" mass="16494">MAQLGSLSAESLTQVVNLIEAFRDFDANGDGLITAAELGGILGSLGYRAREQDVRAMMKQGDTNKDGLLSVQEFLGMNTKGMDFSGLVNCLNTAFEALEVDDDDDIVTGEELHEAMENADIGLSLGDCQSIIAAMDGDGDGAVSFEDLKLIVNALI</sequence>
<dbReference type="Pfam" id="PF13499">
    <property type="entry name" value="EF-hand_7"/>
    <property type="match status" value="1"/>
</dbReference>
<dbReference type="GO" id="GO:0043226">
    <property type="term" value="C:organelle"/>
    <property type="evidence" value="ECO:0007669"/>
    <property type="project" value="UniProtKB-ARBA"/>
</dbReference>
<dbReference type="SMART" id="SM00054">
    <property type="entry name" value="EFh"/>
    <property type="match status" value="3"/>
</dbReference>
<comment type="caution">
    <text evidence="5">The sequence shown here is derived from an EMBL/GenBank/DDBJ whole genome shotgun (WGS) entry which is preliminary data.</text>
</comment>
<dbReference type="EMBL" id="JAKUCV010004653">
    <property type="protein sequence ID" value="KAJ4834620.1"/>
    <property type="molecule type" value="Genomic_DNA"/>
</dbReference>
<evidence type="ECO:0000256" key="2">
    <source>
        <dbReference type="ARBA" id="ARBA00022737"/>
    </source>
</evidence>
<dbReference type="GO" id="GO:0005509">
    <property type="term" value="F:calcium ion binding"/>
    <property type="evidence" value="ECO:0007669"/>
    <property type="project" value="InterPro"/>
</dbReference>
<reference evidence="5" key="2">
    <citation type="journal article" date="2023" name="Plants (Basel)">
        <title>Annotation of the Turnera subulata (Passifloraceae) Draft Genome Reveals the S-Locus Evolved after the Divergence of Turneroideae from Passifloroideae in a Stepwise Manner.</title>
        <authorList>
            <person name="Henning P.M."/>
            <person name="Roalson E.H."/>
            <person name="Mir W."/>
            <person name="McCubbin A.G."/>
            <person name="Shore J.S."/>
        </authorList>
    </citation>
    <scope>NUCLEOTIDE SEQUENCE</scope>
    <source>
        <strain evidence="5">F60SS</strain>
    </source>
</reference>
<dbReference type="InterPro" id="IPR018247">
    <property type="entry name" value="EF_Hand_1_Ca_BS"/>
</dbReference>
<name>A0A9Q0FQ32_9ROSI</name>
<gene>
    <name evidence="5" type="ORF">Tsubulata_014938</name>
</gene>
<proteinExistence type="predicted"/>
<dbReference type="AlphaFoldDB" id="A0A9Q0FQ32"/>
<dbReference type="FunFam" id="1.10.238.10:FF:000178">
    <property type="entry name" value="Calmodulin-2 A"/>
    <property type="match status" value="1"/>
</dbReference>
<evidence type="ECO:0000259" key="4">
    <source>
        <dbReference type="PROSITE" id="PS50222"/>
    </source>
</evidence>
<dbReference type="InterPro" id="IPR002048">
    <property type="entry name" value="EF_hand_dom"/>
</dbReference>
<dbReference type="OrthoDB" id="26525at2759"/>
<feature type="domain" description="EF-hand" evidence="4">
    <location>
        <begin position="123"/>
        <end position="156"/>
    </location>
</feature>
<dbReference type="CDD" id="cd00051">
    <property type="entry name" value="EFh"/>
    <property type="match status" value="1"/>
</dbReference>
<dbReference type="InterPro" id="IPR011992">
    <property type="entry name" value="EF-hand-dom_pair"/>
</dbReference>
<keyword evidence="1" id="KW-0479">Metal-binding</keyword>
<evidence type="ECO:0000256" key="1">
    <source>
        <dbReference type="ARBA" id="ARBA00022723"/>
    </source>
</evidence>
<feature type="domain" description="EF-hand" evidence="4">
    <location>
        <begin position="49"/>
        <end position="84"/>
    </location>
</feature>
<dbReference type="PANTHER" id="PTHR10891">
    <property type="entry name" value="EF-HAND CALCIUM-BINDING DOMAIN CONTAINING PROTEIN"/>
    <property type="match status" value="1"/>
</dbReference>